<sequence length="86" mass="9987">MIRAKKSISDQTAEDGSERNRLKLEIRRAEQEWRLAEWRFHHAVERDHVDYSIYCLEAAEKRLDMLLKQAKLQWGGSTATSRGGGT</sequence>
<name>A0ABV8SH10_9BACL</name>
<evidence type="ECO:0000313" key="2">
    <source>
        <dbReference type="EMBL" id="MFC4306871.1"/>
    </source>
</evidence>
<reference evidence="3" key="1">
    <citation type="journal article" date="2019" name="Int. J. Syst. Evol. Microbiol.">
        <title>The Global Catalogue of Microorganisms (GCM) 10K type strain sequencing project: providing services to taxonomists for standard genome sequencing and annotation.</title>
        <authorList>
            <consortium name="The Broad Institute Genomics Platform"/>
            <consortium name="The Broad Institute Genome Sequencing Center for Infectious Disease"/>
            <person name="Wu L."/>
            <person name="Ma J."/>
        </authorList>
    </citation>
    <scope>NUCLEOTIDE SEQUENCE [LARGE SCALE GENOMIC DNA]</scope>
    <source>
        <strain evidence="3">CGMCC 4.1641</strain>
    </source>
</reference>
<feature type="region of interest" description="Disordered" evidence="1">
    <location>
        <begin position="1"/>
        <end position="21"/>
    </location>
</feature>
<evidence type="ECO:0000313" key="3">
    <source>
        <dbReference type="Proteomes" id="UP001595755"/>
    </source>
</evidence>
<comment type="caution">
    <text evidence="2">The sequence shown here is derived from an EMBL/GenBank/DDBJ whole genome shotgun (WGS) entry which is preliminary data.</text>
</comment>
<gene>
    <name evidence="2" type="ORF">ACFO1S_25960</name>
</gene>
<organism evidence="2 3">
    <name type="scientific">Cohnella boryungensis</name>
    <dbReference type="NCBI Taxonomy" id="768479"/>
    <lineage>
        <taxon>Bacteria</taxon>
        <taxon>Bacillati</taxon>
        <taxon>Bacillota</taxon>
        <taxon>Bacilli</taxon>
        <taxon>Bacillales</taxon>
        <taxon>Paenibacillaceae</taxon>
        <taxon>Cohnella</taxon>
    </lineage>
</organism>
<proteinExistence type="predicted"/>
<protein>
    <submittedName>
        <fullName evidence="2">DUF2508 family protein</fullName>
    </submittedName>
</protein>
<keyword evidence="3" id="KW-1185">Reference proteome</keyword>
<dbReference type="RefSeq" id="WP_204605883.1">
    <property type="nucleotide sequence ID" value="NZ_JBHSED010000068.1"/>
</dbReference>
<dbReference type="EMBL" id="JBHSED010000068">
    <property type="protein sequence ID" value="MFC4306871.1"/>
    <property type="molecule type" value="Genomic_DNA"/>
</dbReference>
<accession>A0ABV8SH10</accession>
<evidence type="ECO:0000256" key="1">
    <source>
        <dbReference type="SAM" id="MobiDB-lite"/>
    </source>
</evidence>
<dbReference type="Proteomes" id="UP001595755">
    <property type="component" value="Unassembled WGS sequence"/>
</dbReference>